<dbReference type="EMBL" id="BAAACR010000017">
    <property type="protein sequence ID" value="GAA0217482.1"/>
    <property type="molecule type" value="Genomic_DNA"/>
</dbReference>
<dbReference type="Pfam" id="PF13958">
    <property type="entry name" value="ToxN_toxin"/>
    <property type="match status" value="1"/>
</dbReference>
<proteinExistence type="predicted"/>
<dbReference type="Proteomes" id="UP001500399">
    <property type="component" value="Unassembled WGS sequence"/>
</dbReference>
<gene>
    <name evidence="1" type="ORF">GCM10008919_20720</name>
</gene>
<accession>A0ABP3CWV0</accession>
<name>A0ABP3CWV0_9FIRM</name>
<evidence type="ECO:0000313" key="1">
    <source>
        <dbReference type="EMBL" id="GAA0217482.1"/>
    </source>
</evidence>
<organism evidence="1 2">
    <name type="scientific">Selenomonas dianae</name>
    <dbReference type="NCBI Taxonomy" id="135079"/>
    <lineage>
        <taxon>Bacteria</taxon>
        <taxon>Bacillati</taxon>
        <taxon>Bacillota</taxon>
        <taxon>Negativicutes</taxon>
        <taxon>Selenomonadales</taxon>
        <taxon>Selenomonadaceae</taxon>
        <taxon>Selenomonas</taxon>
    </lineage>
</organism>
<dbReference type="Gene3D" id="3.10.129.130">
    <property type="match status" value="1"/>
</dbReference>
<dbReference type="RefSeq" id="WP_304987593.1">
    <property type="nucleotide sequence ID" value="NZ_BAAACR010000017.1"/>
</dbReference>
<reference evidence="2" key="1">
    <citation type="journal article" date="2019" name="Int. J. Syst. Evol. Microbiol.">
        <title>The Global Catalogue of Microorganisms (GCM) 10K type strain sequencing project: providing services to taxonomists for standard genome sequencing and annotation.</title>
        <authorList>
            <consortium name="The Broad Institute Genomics Platform"/>
            <consortium name="The Broad Institute Genome Sequencing Center for Infectious Disease"/>
            <person name="Wu L."/>
            <person name="Ma J."/>
        </authorList>
    </citation>
    <scope>NUCLEOTIDE SEQUENCE [LARGE SCALE GENOMIC DNA]</scope>
    <source>
        <strain evidence="2">JCM 8542</strain>
    </source>
</reference>
<protein>
    <recommendedName>
        <fullName evidence="3">Type III toxin-antitoxin system ToxN/AbiQ family toxin</fullName>
    </recommendedName>
</protein>
<evidence type="ECO:0000313" key="2">
    <source>
        <dbReference type="Proteomes" id="UP001500399"/>
    </source>
</evidence>
<dbReference type="InterPro" id="IPR025911">
    <property type="entry name" value="ToxN/AbiQ_toxin"/>
</dbReference>
<keyword evidence="2" id="KW-1185">Reference proteome</keyword>
<sequence>MLHITNFGFYSIAPDYLQHLHNADSEVYYNASYHNSMKPFVGVIIGLEEYSYFIPLSSAKTKHIGWKNVTDEHFLVYEMVDSNTNFPNQIYKASTSNEKIHILAVLDIKKMIPVPSGCFERIEFEDLQDRRYYDLFRKEYRFCLDIKEKILAKAQKLYQKQKKTGVVQKRHCTFSQLESAMREWQKLHSIIPSST</sequence>
<comment type="caution">
    <text evidence="1">The sequence shown here is derived from an EMBL/GenBank/DDBJ whole genome shotgun (WGS) entry which is preliminary data.</text>
</comment>
<dbReference type="InterPro" id="IPR053735">
    <property type="entry name" value="Type_III_TA_endoRNase"/>
</dbReference>
<evidence type="ECO:0008006" key="3">
    <source>
        <dbReference type="Google" id="ProtNLM"/>
    </source>
</evidence>